<gene>
    <name evidence="1" type="ORF">AB1Y20_008290</name>
    <name evidence="2" type="ORF">AB1Y20_008292</name>
</gene>
<evidence type="ECO:0000313" key="3">
    <source>
        <dbReference type="Proteomes" id="UP001515480"/>
    </source>
</evidence>
<protein>
    <submittedName>
        <fullName evidence="1">Uncharacterized protein</fullName>
    </submittedName>
</protein>
<evidence type="ECO:0000313" key="2">
    <source>
        <dbReference type="EMBL" id="KAL1507455.1"/>
    </source>
</evidence>
<dbReference type="Proteomes" id="UP001515480">
    <property type="component" value="Unassembled WGS sequence"/>
</dbReference>
<accession>A0AB34IWM7</accession>
<sequence>MPKNPEKCKQAPFCQVYANHVLPTYCAYYDWQSEQDAKHIKITAANQRQAMDSIAKADDLLWEAERAALAQKGVAEDGQRQATVDDQKCQVNPEQKSITVTIEDQSQEMDCMAKTLCEENGDAAAVSFSVIDSTSDGQEWLDIGVSEAQLDSWALELEDYLRDTTAASSPAIDSTRDEQKWQSFLQTDEGLDSALQELMLSGSLSEAQLDSWALELEDYLSDTTAASSPAIDSTRDEQEWQSIIQTDEGLDSVLQDLLLWGSMSE</sequence>
<evidence type="ECO:0000313" key="1">
    <source>
        <dbReference type="EMBL" id="KAL1507453.1"/>
    </source>
</evidence>
<dbReference type="EMBL" id="JBGBPQ010000018">
    <property type="protein sequence ID" value="KAL1507455.1"/>
    <property type="molecule type" value="Genomic_DNA"/>
</dbReference>
<dbReference type="AlphaFoldDB" id="A0AB34IWM7"/>
<comment type="caution">
    <text evidence="1">The sequence shown here is derived from an EMBL/GenBank/DDBJ whole genome shotgun (WGS) entry which is preliminary data.</text>
</comment>
<organism evidence="1 3">
    <name type="scientific">Prymnesium parvum</name>
    <name type="common">Toxic golden alga</name>
    <dbReference type="NCBI Taxonomy" id="97485"/>
    <lineage>
        <taxon>Eukaryota</taxon>
        <taxon>Haptista</taxon>
        <taxon>Haptophyta</taxon>
        <taxon>Prymnesiophyceae</taxon>
        <taxon>Prymnesiales</taxon>
        <taxon>Prymnesiaceae</taxon>
        <taxon>Prymnesium</taxon>
    </lineage>
</organism>
<name>A0AB34IWM7_PRYPA</name>
<reference evidence="1 3" key="1">
    <citation type="journal article" date="2024" name="Science">
        <title>Giant polyketide synthase enzymes in the biosynthesis of giant marine polyether toxins.</title>
        <authorList>
            <person name="Fallon T.R."/>
            <person name="Shende V.V."/>
            <person name="Wierzbicki I.H."/>
            <person name="Pendleton A.L."/>
            <person name="Watervoot N.F."/>
            <person name="Auber R.P."/>
            <person name="Gonzalez D.J."/>
            <person name="Wisecaver J.H."/>
            <person name="Moore B.S."/>
        </authorList>
    </citation>
    <scope>NUCLEOTIDE SEQUENCE [LARGE SCALE GENOMIC DNA]</scope>
    <source>
        <strain evidence="1 3">12B1</strain>
    </source>
</reference>
<dbReference type="EMBL" id="JBGBPQ010000018">
    <property type="protein sequence ID" value="KAL1507453.1"/>
    <property type="molecule type" value="Genomic_DNA"/>
</dbReference>
<proteinExistence type="predicted"/>
<keyword evidence="3" id="KW-1185">Reference proteome</keyword>